<keyword evidence="2" id="KW-0874">Quinone</keyword>
<keyword evidence="2" id="KW-0472">Membrane</keyword>
<dbReference type="PANTHER" id="PTHR33269">
    <property type="entry name" value="NADH-UBIQUINONE OXIDOREDUCTASE CHAIN 6"/>
    <property type="match status" value="1"/>
</dbReference>
<keyword evidence="2" id="KW-1133">Transmembrane helix</keyword>
<reference evidence="3 4" key="1">
    <citation type="journal article" date="2023" name="Microbiol. Resour. Announc.">
        <title>Complete Genome Sequence of Imperialibacter roseus strain P4T.</title>
        <authorList>
            <person name="Tizabi D.R."/>
            <person name="Bachvaroff T."/>
            <person name="Hill R.T."/>
        </authorList>
    </citation>
    <scope>NUCLEOTIDE SEQUENCE [LARGE SCALE GENOMIC DNA]</scope>
    <source>
        <strain evidence="3 4">P4T</strain>
    </source>
</reference>
<dbReference type="Proteomes" id="UP001302349">
    <property type="component" value="Chromosome"/>
</dbReference>
<keyword evidence="3" id="KW-0560">Oxidoreductase</keyword>
<feature type="transmembrane region" description="Helical" evidence="2">
    <location>
        <begin position="28"/>
        <end position="48"/>
    </location>
</feature>
<dbReference type="Gene3D" id="1.20.120.1200">
    <property type="entry name" value="NADH-ubiquinone/plastoquinone oxidoreductase chain 6, subunit NuoJ"/>
    <property type="match status" value="1"/>
</dbReference>
<evidence type="ECO:0000313" key="4">
    <source>
        <dbReference type="Proteomes" id="UP001302349"/>
    </source>
</evidence>
<protein>
    <recommendedName>
        <fullName evidence="2">NADH-quinone oxidoreductase subunit J</fullName>
        <ecNumber evidence="2">7.1.1.-</ecNumber>
    </recommendedName>
</protein>
<dbReference type="EMBL" id="CP136051">
    <property type="protein sequence ID" value="WOK05337.1"/>
    <property type="molecule type" value="Genomic_DNA"/>
</dbReference>
<dbReference type="InterPro" id="IPR042106">
    <property type="entry name" value="Nuo/plastoQ_OxRdtase_6_NuoJ"/>
</dbReference>
<comment type="function">
    <text evidence="2">NDH-1 shuttles electrons from NADH, via FMN and iron-sulfur (Fe-S) centers, to quinones in the respiratory chain. Couples the redox reaction to proton translocation (for every two electrons transferred, four hydrogen ions are translocated across the cytoplasmic membrane), and thus conserves the redox energy in a proton gradient.</text>
</comment>
<evidence type="ECO:0000256" key="1">
    <source>
        <dbReference type="ARBA" id="ARBA00005698"/>
    </source>
</evidence>
<evidence type="ECO:0000256" key="2">
    <source>
        <dbReference type="RuleBase" id="RU004429"/>
    </source>
</evidence>
<comment type="catalytic activity">
    <reaction evidence="2">
        <text>a quinone + NADH + 5 H(+)(in) = a quinol + NAD(+) + 4 H(+)(out)</text>
        <dbReference type="Rhea" id="RHEA:57888"/>
        <dbReference type="ChEBI" id="CHEBI:15378"/>
        <dbReference type="ChEBI" id="CHEBI:24646"/>
        <dbReference type="ChEBI" id="CHEBI:57540"/>
        <dbReference type="ChEBI" id="CHEBI:57945"/>
        <dbReference type="ChEBI" id="CHEBI:132124"/>
    </reaction>
</comment>
<accession>A0ABZ0ILE3</accession>
<sequence>MDTGVIHYIFATIVVLSVLGILVTRNLLYAAFLLVLTFLGVAGLFVLAQADFVAVTQLMIYIGSVLILLIFGIMLTNRVSGQPILTQLNRTVLGVLFSVALFASIVYLSQGFHTTEIVAVPHDIQRLGMAILTDYFILFEVVGVLLLVALVGAATVARFKGEGHG</sequence>
<keyword evidence="4" id="KW-1185">Reference proteome</keyword>
<dbReference type="Pfam" id="PF00499">
    <property type="entry name" value="Oxidored_q3"/>
    <property type="match status" value="1"/>
</dbReference>
<name>A0ABZ0ILE3_9BACT</name>
<feature type="transmembrane region" description="Helical" evidence="2">
    <location>
        <begin position="135"/>
        <end position="157"/>
    </location>
</feature>
<proteinExistence type="inferred from homology"/>
<keyword evidence="2" id="KW-0812">Transmembrane</keyword>
<comment type="subcellular location">
    <subcellularLocation>
        <location evidence="2">Cell membrane</location>
        <topology evidence="2">Multi-pass membrane protein</topology>
    </subcellularLocation>
</comment>
<comment type="similarity">
    <text evidence="1 2">Belongs to the complex I subunit 6 family.</text>
</comment>
<dbReference type="InterPro" id="IPR001457">
    <property type="entry name" value="NADH_UbQ/plastoQ_OxRdtase_su6"/>
</dbReference>
<dbReference type="RefSeq" id="WP_317488096.1">
    <property type="nucleotide sequence ID" value="NZ_CP136051.1"/>
</dbReference>
<feature type="transmembrane region" description="Helical" evidence="2">
    <location>
        <begin position="54"/>
        <end position="76"/>
    </location>
</feature>
<feature type="transmembrane region" description="Helical" evidence="2">
    <location>
        <begin position="88"/>
        <end position="108"/>
    </location>
</feature>
<keyword evidence="2" id="KW-0520">NAD</keyword>
<organism evidence="3 4">
    <name type="scientific">Imperialibacter roseus</name>
    <dbReference type="NCBI Taxonomy" id="1324217"/>
    <lineage>
        <taxon>Bacteria</taxon>
        <taxon>Pseudomonadati</taxon>
        <taxon>Bacteroidota</taxon>
        <taxon>Cytophagia</taxon>
        <taxon>Cytophagales</taxon>
        <taxon>Flammeovirgaceae</taxon>
        <taxon>Imperialibacter</taxon>
    </lineage>
</organism>
<feature type="transmembrane region" description="Helical" evidence="2">
    <location>
        <begin position="6"/>
        <end position="23"/>
    </location>
</feature>
<dbReference type="GO" id="GO:0050136">
    <property type="term" value="F:NADH dehydrogenase (quinone) (non-electrogenic) activity"/>
    <property type="evidence" value="ECO:0007669"/>
    <property type="project" value="UniProtKB-EC"/>
</dbReference>
<dbReference type="EC" id="7.1.1.-" evidence="2"/>
<gene>
    <name evidence="3" type="ORF">RT717_19850</name>
</gene>
<keyword evidence="2" id="KW-1003">Cell membrane</keyword>
<dbReference type="PANTHER" id="PTHR33269:SF17">
    <property type="entry name" value="NADH-UBIQUINONE OXIDOREDUCTASE CHAIN 6"/>
    <property type="match status" value="1"/>
</dbReference>
<evidence type="ECO:0000313" key="3">
    <source>
        <dbReference type="EMBL" id="WOK05337.1"/>
    </source>
</evidence>